<dbReference type="Pfam" id="PF13545">
    <property type="entry name" value="HTH_Crp_2"/>
    <property type="match status" value="1"/>
</dbReference>
<feature type="domain" description="Cyclic nucleotide-binding" evidence="6">
    <location>
        <begin position="162"/>
        <end position="250"/>
    </location>
</feature>
<evidence type="ECO:0000313" key="9">
    <source>
        <dbReference type="EMBL" id="MFD2518911.1"/>
    </source>
</evidence>
<dbReference type="RefSeq" id="WP_380753992.1">
    <property type="nucleotide sequence ID" value="NZ_JBHULT010000011.1"/>
</dbReference>
<dbReference type="PROSITE" id="PS51063">
    <property type="entry name" value="HTH_CRP_2"/>
    <property type="match status" value="1"/>
</dbReference>
<dbReference type="PANTHER" id="PTHR43547:SF2">
    <property type="entry name" value="HYBRID SIGNAL TRANSDUCTION HISTIDINE KINASE C"/>
    <property type="match status" value="1"/>
</dbReference>
<dbReference type="InterPro" id="IPR036390">
    <property type="entry name" value="WH_DNA-bd_sf"/>
</dbReference>
<dbReference type="SMART" id="SM00448">
    <property type="entry name" value="REC"/>
    <property type="match status" value="1"/>
</dbReference>
<protein>
    <submittedName>
        <fullName evidence="9">Response regulator</fullName>
    </submittedName>
</protein>
<dbReference type="InterPro" id="IPR011006">
    <property type="entry name" value="CheY-like_superfamily"/>
</dbReference>
<dbReference type="InterPro" id="IPR000595">
    <property type="entry name" value="cNMP-bd_dom"/>
</dbReference>
<dbReference type="SMART" id="SM00100">
    <property type="entry name" value="cNMP"/>
    <property type="match status" value="1"/>
</dbReference>
<keyword evidence="2" id="KW-0805">Transcription regulation</keyword>
<dbReference type="Proteomes" id="UP001597468">
    <property type="component" value="Unassembled WGS sequence"/>
</dbReference>
<dbReference type="Pfam" id="PF00027">
    <property type="entry name" value="cNMP_binding"/>
    <property type="match status" value="1"/>
</dbReference>
<evidence type="ECO:0000256" key="4">
    <source>
        <dbReference type="ARBA" id="ARBA00023163"/>
    </source>
</evidence>
<dbReference type="Gene3D" id="1.10.10.10">
    <property type="entry name" value="Winged helix-like DNA-binding domain superfamily/Winged helix DNA-binding domain"/>
    <property type="match status" value="1"/>
</dbReference>
<dbReference type="InterPro" id="IPR012318">
    <property type="entry name" value="HTH_CRP"/>
</dbReference>
<evidence type="ECO:0000259" key="7">
    <source>
        <dbReference type="PROSITE" id="PS50110"/>
    </source>
</evidence>
<keyword evidence="10" id="KW-1185">Reference proteome</keyword>
<dbReference type="PANTHER" id="PTHR43547">
    <property type="entry name" value="TWO-COMPONENT HISTIDINE KINASE"/>
    <property type="match status" value="1"/>
</dbReference>
<dbReference type="SUPFAM" id="SSF52172">
    <property type="entry name" value="CheY-like"/>
    <property type="match status" value="1"/>
</dbReference>
<dbReference type="CDD" id="cd00038">
    <property type="entry name" value="CAP_ED"/>
    <property type="match status" value="1"/>
</dbReference>
<keyword evidence="3" id="KW-0238">DNA-binding</keyword>
<dbReference type="Gene3D" id="3.40.50.2300">
    <property type="match status" value="1"/>
</dbReference>
<dbReference type="InterPro" id="IPR014710">
    <property type="entry name" value="RmlC-like_jellyroll"/>
</dbReference>
<reference evidence="10" key="1">
    <citation type="journal article" date="2019" name="Int. J. Syst. Evol. Microbiol.">
        <title>The Global Catalogue of Microorganisms (GCM) 10K type strain sequencing project: providing services to taxonomists for standard genome sequencing and annotation.</title>
        <authorList>
            <consortium name="The Broad Institute Genomics Platform"/>
            <consortium name="The Broad Institute Genome Sequencing Center for Infectious Disease"/>
            <person name="Wu L."/>
            <person name="Ma J."/>
        </authorList>
    </citation>
    <scope>NUCLEOTIDE SEQUENCE [LARGE SCALE GENOMIC DNA]</scope>
    <source>
        <strain evidence="10">KCTC 42585</strain>
    </source>
</reference>
<dbReference type="InterPro" id="IPR001789">
    <property type="entry name" value="Sig_transdc_resp-reg_receiver"/>
</dbReference>
<evidence type="ECO:0000313" key="10">
    <source>
        <dbReference type="Proteomes" id="UP001597468"/>
    </source>
</evidence>
<proteinExistence type="predicted"/>
<evidence type="ECO:0000259" key="8">
    <source>
        <dbReference type="PROSITE" id="PS51063"/>
    </source>
</evidence>
<dbReference type="Gene3D" id="2.60.120.10">
    <property type="entry name" value="Jelly Rolls"/>
    <property type="match status" value="1"/>
</dbReference>
<feature type="domain" description="Response regulatory" evidence="7">
    <location>
        <begin position="4"/>
        <end position="120"/>
    </location>
</feature>
<dbReference type="InterPro" id="IPR036388">
    <property type="entry name" value="WH-like_DNA-bd_sf"/>
</dbReference>
<evidence type="ECO:0000256" key="3">
    <source>
        <dbReference type="ARBA" id="ARBA00023125"/>
    </source>
</evidence>
<name>A0ABW5IZK1_9FLAO</name>
<dbReference type="SUPFAM" id="SSF46785">
    <property type="entry name" value="Winged helix' DNA-binding domain"/>
    <property type="match status" value="1"/>
</dbReference>
<dbReference type="PROSITE" id="PS50042">
    <property type="entry name" value="CNMP_BINDING_3"/>
    <property type="match status" value="1"/>
</dbReference>
<dbReference type="SUPFAM" id="SSF51206">
    <property type="entry name" value="cAMP-binding domain-like"/>
    <property type="match status" value="1"/>
</dbReference>
<sequence length="350" mass="40198">MKKRILLIEDDQTLIENTKELLELSSYEVFTAQNGKLGVQLASEKIPDLIVSDIMMPELDGYGVYKQLRKNKITRGIPFIFLSVKAGPEDIRKGMNLGADDYITKPFREKDLVTAIESRLAKRAILIEREKRKNTEKKEEKPIHSLEDLKEYFRIYGDFLEFEKYDEIFQEGRNASYVYLIDKGLTKTYSLDEYGKELITGLSKKDDFLGFYSFRIPAQYPETSQALEKTTLFRISAEDFIQNLTKSQDLILEFAQILTVNLSLLKTHLLDMAYSSVMKKTTNTILEFAEKIQEDPGECIRISRSDLASVAGISTESFIRSLSCLKKEGLIDIVGRDIKILDLKKLHAIR</sequence>
<dbReference type="SMART" id="SM00419">
    <property type="entry name" value="HTH_CRP"/>
    <property type="match status" value="1"/>
</dbReference>
<dbReference type="Pfam" id="PF00072">
    <property type="entry name" value="Response_reg"/>
    <property type="match status" value="1"/>
</dbReference>
<keyword evidence="4" id="KW-0804">Transcription</keyword>
<organism evidence="9 10">
    <name type="scientific">Salinimicrobium flavum</name>
    <dbReference type="NCBI Taxonomy" id="1737065"/>
    <lineage>
        <taxon>Bacteria</taxon>
        <taxon>Pseudomonadati</taxon>
        <taxon>Bacteroidota</taxon>
        <taxon>Flavobacteriia</taxon>
        <taxon>Flavobacteriales</taxon>
        <taxon>Flavobacteriaceae</taxon>
        <taxon>Salinimicrobium</taxon>
    </lineage>
</organism>
<feature type="domain" description="HTH crp-type" evidence="8">
    <location>
        <begin position="275"/>
        <end position="344"/>
    </location>
</feature>
<dbReference type="EMBL" id="JBHULT010000011">
    <property type="protein sequence ID" value="MFD2518911.1"/>
    <property type="molecule type" value="Genomic_DNA"/>
</dbReference>
<evidence type="ECO:0000256" key="5">
    <source>
        <dbReference type="PROSITE-ProRule" id="PRU00169"/>
    </source>
</evidence>
<gene>
    <name evidence="9" type="ORF">ACFSTG_13470</name>
</gene>
<comment type="caution">
    <text evidence="9">The sequence shown here is derived from an EMBL/GenBank/DDBJ whole genome shotgun (WGS) entry which is preliminary data.</text>
</comment>
<accession>A0ABW5IZK1</accession>
<dbReference type="PROSITE" id="PS50110">
    <property type="entry name" value="RESPONSE_REGULATORY"/>
    <property type="match status" value="1"/>
</dbReference>
<evidence type="ECO:0000259" key="6">
    <source>
        <dbReference type="PROSITE" id="PS50042"/>
    </source>
</evidence>
<evidence type="ECO:0000256" key="1">
    <source>
        <dbReference type="ARBA" id="ARBA00022553"/>
    </source>
</evidence>
<dbReference type="InterPro" id="IPR018490">
    <property type="entry name" value="cNMP-bd_dom_sf"/>
</dbReference>
<keyword evidence="1 5" id="KW-0597">Phosphoprotein</keyword>
<evidence type="ECO:0000256" key="2">
    <source>
        <dbReference type="ARBA" id="ARBA00023015"/>
    </source>
</evidence>
<feature type="modified residue" description="4-aspartylphosphate" evidence="5">
    <location>
        <position position="53"/>
    </location>
</feature>